<name>A0A6I8V5Y3_DROPS</name>
<keyword evidence="3 7" id="KW-0812">Transmembrane</keyword>
<feature type="transmembrane region" description="Helical" evidence="7">
    <location>
        <begin position="856"/>
        <end position="875"/>
    </location>
</feature>
<evidence type="ECO:0000313" key="10">
    <source>
        <dbReference type="RefSeq" id="XP_015037949.2"/>
    </source>
</evidence>
<dbReference type="AlphaFoldDB" id="A0A6I8V5Y3"/>
<dbReference type="KEGG" id="dpo:6897674"/>
<evidence type="ECO:0000313" key="9">
    <source>
        <dbReference type="RefSeq" id="XP_003736771.3"/>
    </source>
</evidence>
<proteinExistence type="inferred from homology"/>
<sequence>MTECIITESKRIRPVANCARNRRERKMEGTLTTATLCAAILLIVLVTRVYESTASANPPDDPPFSYWRKGYSGHGTTHEQMGVLHFPSIEYSRFEPSTNYSKRQNVTKMWVDIVFKFSRTFFDKMFPLDPTMPRGFITDFGNDNMRLGPKVIKDDWAGWLNAFWLMWFWIFILVVVIILAPFVGVVYFCLCCHRCSLGCPACHSGSNMRKTLLWSTCLIMILPLIAGSMVLAVLSNGMLERGLENTKKTLEMGSIDTCNFLKDVSDHVHHLFVNNYEELSTHLISTIMDAPKHLFRDLSDVARGNSIAELAGHINYLSFYNTTRYLVWLSDETYVGMDYANKLRNGLRAIKRDINYAAVVLCGSFECMKFLQTSGIEFVDTSRCLHLDEWPDAVAMHDDLIKFQKTIGTRHKKWLPRLRVVSQKIKDELERVSPPIIRDIRKARLIFAEESRRIEEIIDVVISDIYLATLRASRAFEDLYDKFNETRNYVVQYISVALFVILSVLIVALVIGCLAKRPTGASNEYFTTKMASYILILGMVLIFCAISVMLIVVLFYFVIGGVAYKGACAPLSELKSSALLKNLDSEIDLRTMFSFRNVDVRAANKSSKPIRASSVVKACQGDDYFFRFLQDNKIFDIDDFLRLKLVTVGERKFDQNLDLSKEFILTDADRDVFLVSLEETALGLFQRQNWIDLVCPRLDILKLNELGESFTAFGQSLSWSNFAAASVAFQNAHVSLKSIKHEYYPEVQRVFFWVDRNTNWLQYYFVHQNYNLADSMKLLRQRIMDVEEFIQNRGTKFISSLGKNLTETIDNQLKDYIRMIIREAKTKIGRCKPLTYIYDRGLDLVCKRMVDPINGYWISVSVAAFLLLPVLFIAHRLQCLFKQHRLIRIRAIRARVEESDENPCPYCNAGANRIPGGNVVCIGLDDAETTIFDEQNTIEETLNINDADRKNKVD</sequence>
<feature type="transmembrane region" description="Helical" evidence="7">
    <location>
        <begin position="534"/>
        <end position="559"/>
    </location>
</feature>
<dbReference type="RefSeq" id="XP_003736771.3">
    <property type="nucleotide sequence ID" value="XM_003736723.3"/>
</dbReference>
<reference evidence="9" key="2">
    <citation type="submission" date="2025-04" db="UniProtKB">
        <authorList>
            <consortium name="RefSeq"/>
        </authorList>
    </citation>
    <scope>IDENTIFICATION</scope>
    <source>
        <strain evidence="9">MV-25-SWS-2005</strain>
        <strain evidence="8">MV2-25</strain>
        <tissue evidence="9">Whole body</tissue>
    </source>
</reference>
<keyword evidence="6" id="KW-0325">Glycoprotein</keyword>
<comment type="similarity">
    <text evidence="2">Belongs to the prominin family.</text>
</comment>
<accession>A0A6I8V5Y3</accession>
<dbReference type="PANTHER" id="PTHR22730:SF1">
    <property type="entry name" value="PROMININ-LIKE PROTEIN"/>
    <property type="match status" value="1"/>
</dbReference>
<gene>
    <name evidence="9 10" type="primary">LOC6897674</name>
</gene>
<dbReference type="PANTHER" id="PTHR22730">
    <property type="entry name" value="PROMININ PROM PROTEIN"/>
    <property type="match status" value="1"/>
</dbReference>
<evidence type="ECO:0000256" key="2">
    <source>
        <dbReference type="ARBA" id="ARBA00006058"/>
    </source>
</evidence>
<dbReference type="InterPro" id="IPR008795">
    <property type="entry name" value="Prominin"/>
</dbReference>
<organism evidence="8 9">
    <name type="scientific">Drosophila pseudoobscura pseudoobscura</name>
    <name type="common">Fruit fly</name>
    <dbReference type="NCBI Taxonomy" id="46245"/>
    <lineage>
        <taxon>Eukaryota</taxon>
        <taxon>Metazoa</taxon>
        <taxon>Ecdysozoa</taxon>
        <taxon>Arthropoda</taxon>
        <taxon>Hexapoda</taxon>
        <taxon>Insecta</taxon>
        <taxon>Pterygota</taxon>
        <taxon>Neoptera</taxon>
        <taxon>Endopterygota</taxon>
        <taxon>Diptera</taxon>
        <taxon>Brachycera</taxon>
        <taxon>Muscomorpha</taxon>
        <taxon>Ephydroidea</taxon>
        <taxon>Drosophilidae</taxon>
        <taxon>Drosophila</taxon>
        <taxon>Sophophora</taxon>
    </lineage>
</organism>
<evidence type="ECO:0000256" key="3">
    <source>
        <dbReference type="ARBA" id="ARBA00022692"/>
    </source>
</evidence>
<feature type="transmembrane region" description="Helical" evidence="7">
    <location>
        <begin position="493"/>
        <end position="514"/>
    </location>
</feature>
<evidence type="ECO:0000256" key="6">
    <source>
        <dbReference type="ARBA" id="ARBA00023180"/>
    </source>
</evidence>
<evidence type="ECO:0000256" key="4">
    <source>
        <dbReference type="ARBA" id="ARBA00022989"/>
    </source>
</evidence>
<feature type="transmembrane region" description="Helical" evidence="7">
    <location>
        <begin position="30"/>
        <end position="50"/>
    </location>
</feature>
<dbReference type="Pfam" id="PF05478">
    <property type="entry name" value="Prominin"/>
    <property type="match status" value="1"/>
</dbReference>
<feature type="transmembrane region" description="Helical" evidence="7">
    <location>
        <begin position="166"/>
        <end position="190"/>
    </location>
</feature>
<feature type="transmembrane region" description="Helical" evidence="7">
    <location>
        <begin position="211"/>
        <end position="234"/>
    </location>
</feature>
<evidence type="ECO:0000313" key="8">
    <source>
        <dbReference type="Proteomes" id="UP000001819"/>
    </source>
</evidence>
<dbReference type="RefSeq" id="XP_015037949.2">
    <property type="nucleotide sequence ID" value="XM_015182463.2"/>
</dbReference>
<evidence type="ECO:0000256" key="7">
    <source>
        <dbReference type="SAM" id="Phobius"/>
    </source>
</evidence>
<evidence type="ECO:0000256" key="1">
    <source>
        <dbReference type="ARBA" id="ARBA00004141"/>
    </source>
</evidence>
<keyword evidence="8" id="KW-1185">Reference proteome</keyword>
<dbReference type="Proteomes" id="UP000001819">
    <property type="component" value="Chromosome 2"/>
</dbReference>
<protein>
    <submittedName>
        <fullName evidence="9 10">Prominin-like protein isoform X1</fullName>
    </submittedName>
</protein>
<evidence type="ECO:0000256" key="5">
    <source>
        <dbReference type="ARBA" id="ARBA00023136"/>
    </source>
</evidence>
<dbReference type="GO" id="GO:0016020">
    <property type="term" value="C:membrane"/>
    <property type="evidence" value="ECO:0007669"/>
    <property type="project" value="UniProtKB-SubCell"/>
</dbReference>
<keyword evidence="4 7" id="KW-1133">Transmembrane helix</keyword>
<comment type="subcellular location">
    <subcellularLocation>
        <location evidence="1">Membrane</location>
        <topology evidence="1">Multi-pass membrane protein</topology>
    </subcellularLocation>
</comment>
<reference evidence="8" key="1">
    <citation type="submission" date="2024-06" db="UniProtKB">
        <authorList>
            <consortium name="RefSeq"/>
        </authorList>
    </citation>
    <scope>NUCLEOTIDE SEQUENCE [LARGE SCALE GENOMIC DNA]</scope>
    <source>
        <strain evidence="10">MV-25-SWS-2005</strain>
        <strain evidence="8">MV2-25</strain>
        <tissue evidence="10">Whole body</tissue>
    </source>
</reference>
<keyword evidence="5 7" id="KW-0472">Membrane</keyword>